<name>A0A382ZPU9_9ZZZZ</name>
<dbReference type="EMBL" id="UINC01185722">
    <property type="protein sequence ID" value="SVD97567.1"/>
    <property type="molecule type" value="Genomic_DNA"/>
</dbReference>
<evidence type="ECO:0000313" key="1">
    <source>
        <dbReference type="EMBL" id="SVD97567.1"/>
    </source>
</evidence>
<sequence length="29" mass="3504">MNKDLLLKIKEEFKSRREKEKDSLQKVLG</sequence>
<protein>
    <submittedName>
        <fullName evidence="1">Uncharacterized protein</fullName>
    </submittedName>
</protein>
<dbReference type="AlphaFoldDB" id="A0A382ZPU9"/>
<accession>A0A382ZPU9</accession>
<organism evidence="1">
    <name type="scientific">marine metagenome</name>
    <dbReference type="NCBI Taxonomy" id="408172"/>
    <lineage>
        <taxon>unclassified sequences</taxon>
        <taxon>metagenomes</taxon>
        <taxon>ecological metagenomes</taxon>
    </lineage>
</organism>
<gene>
    <name evidence="1" type="ORF">METZ01_LOCUS450421</name>
</gene>
<feature type="non-terminal residue" evidence="1">
    <location>
        <position position="29"/>
    </location>
</feature>
<reference evidence="1" key="1">
    <citation type="submission" date="2018-05" db="EMBL/GenBank/DDBJ databases">
        <authorList>
            <person name="Lanie J.A."/>
            <person name="Ng W.-L."/>
            <person name="Kazmierczak K.M."/>
            <person name="Andrzejewski T.M."/>
            <person name="Davidsen T.M."/>
            <person name="Wayne K.J."/>
            <person name="Tettelin H."/>
            <person name="Glass J.I."/>
            <person name="Rusch D."/>
            <person name="Podicherti R."/>
            <person name="Tsui H.-C.T."/>
            <person name="Winkler M.E."/>
        </authorList>
    </citation>
    <scope>NUCLEOTIDE SEQUENCE</scope>
</reference>
<proteinExistence type="predicted"/>